<dbReference type="Proteomes" id="UP000037460">
    <property type="component" value="Unassembled WGS sequence"/>
</dbReference>
<feature type="region of interest" description="Disordered" evidence="5">
    <location>
        <begin position="476"/>
        <end position="510"/>
    </location>
</feature>
<evidence type="ECO:0000313" key="8">
    <source>
        <dbReference type="EMBL" id="KOO32056.1"/>
    </source>
</evidence>
<dbReference type="OrthoDB" id="5588846at2759"/>
<reference evidence="9" key="1">
    <citation type="journal article" date="2015" name="PLoS Genet.">
        <title>Genome Sequence and Transcriptome Analyses of Chrysochromulina tobin: Metabolic Tools for Enhanced Algal Fitness in the Prominent Order Prymnesiales (Haptophyceae).</title>
        <authorList>
            <person name="Hovde B.T."/>
            <person name="Deodato C.R."/>
            <person name="Hunsperger H.M."/>
            <person name="Ryken S.A."/>
            <person name="Yost W."/>
            <person name="Jha R.K."/>
            <person name="Patterson J."/>
            <person name="Monnat R.J. Jr."/>
            <person name="Barlow S.B."/>
            <person name="Starkenburg S.R."/>
            <person name="Cattolico R.A."/>
        </authorList>
    </citation>
    <scope>NUCLEOTIDE SEQUENCE</scope>
    <source>
        <strain evidence="9">CCMP291</strain>
    </source>
</reference>
<comment type="caution">
    <text evidence="8">The sequence shown here is derived from an EMBL/GenBank/DDBJ whole genome shotgun (WGS) entry which is preliminary data.</text>
</comment>
<accession>A0A0M0JZI2</accession>
<evidence type="ECO:0000256" key="1">
    <source>
        <dbReference type="ARBA" id="ARBA00022723"/>
    </source>
</evidence>
<feature type="compositionally biased region" description="Pro residues" evidence="5">
    <location>
        <begin position="571"/>
        <end position="588"/>
    </location>
</feature>
<dbReference type="EMBL" id="JWZX01001858">
    <property type="protein sequence ID" value="KOO32056.1"/>
    <property type="molecule type" value="Genomic_DNA"/>
</dbReference>
<dbReference type="Pfam" id="PF13923">
    <property type="entry name" value="zf-C3HC4_2"/>
    <property type="match status" value="1"/>
</dbReference>
<evidence type="ECO:0000256" key="3">
    <source>
        <dbReference type="ARBA" id="ARBA00022833"/>
    </source>
</evidence>
<dbReference type="GO" id="GO:0000981">
    <property type="term" value="F:DNA-binding transcription factor activity, RNA polymerase II-specific"/>
    <property type="evidence" value="ECO:0007669"/>
    <property type="project" value="InterPro"/>
</dbReference>
<dbReference type="PANTHER" id="PTHR45978">
    <property type="entry name" value="SPX DOMAIN-CONTAINING PROTEIN 3"/>
    <property type="match status" value="1"/>
</dbReference>
<evidence type="ECO:0000259" key="6">
    <source>
        <dbReference type="PROSITE" id="PS50089"/>
    </source>
</evidence>
<evidence type="ECO:0000259" key="7">
    <source>
        <dbReference type="PROSITE" id="PS51382"/>
    </source>
</evidence>
<dbReference type="SUPFAM" id="SSF57850">
    <property type="entry name" value="RING/U-box"/>
    <property type="match status" value="1"/>
</dbReference>
<keyword evidence="9" id="KW-1185">Reference proteome</keyword>
<dbReference type="AlphaFoldDB" id="A0A0M0JZI2"/>
<evidence type="ECO:0000313" key="9">
    <source>
        <dbReference type="Proteomes" id="UP000037460"/>
    </source>
</evidence>
<dbReference type="CDD" id="cd14447">
    <property type="entry name" value="SPX"/>
    <property type="match status" value="1"/>
</dbReference>
<dbReference type="PROSITE" id="PS00518">
    <property type="entry name" value="ZF_RING_1"/>
    <property type="match status" value="1"/>
</dbReference>
<dbReference type="PANTHER" id="PTHR45978:SF7">
    <property type="entry name" value="SPX DOMAIN-CONTAINING PROTEIN 4"/>
    <property type="match status" value="1"/>
</dbReference>
<dbReference type="InterPro" id="IPR001841">
    <property type="entry name" value="Znf_RING"/>
</dbReference>
<dbReference type="GO" id="GO:0008270">
    <property type="term" value="F:zinc ion binding"/>
    <property type="evidence" value="ECO:0007669"/>
    <property type="project" value="UniProtKB-KW"/>
</dbReference>
<dbReference type="InterPro" id="IPR031142">
    <property type="entry name" value="SPX_prot"/>
</dbReference>
<keyword evidence="2 4" id="KW-0863">Zinc-finger</keyword>
<dbReference type="SMART" id="SM00184">
    <property type="entry name" value="RING"/>
    <property type="match status" value="1"/>
</dbReference>
<dbReference type="Gene3D" id="3.30.40.10">
    <property type="entry name" value="Zinc/RING finger domain, C3HC4 (zinc finger)"/>
    <property type="match status" value="1"/>
</dbReference>
<feature type="compositionally biased region" description="Pro residues" evidence="5">
    <location>
        <begin position="285"/>
        <end position="301"/>
    </location>
</feature>
<feature type="region of interest" description="Disordered" evidence="5">
    <location>
        <begin position="277"/>
        <end position="302"/>
    </location>
</feature>
<keyword evidence="1" id="KW-0479">Metal-binding</keyword>
<name>A0A0M0JZI2_9EUKA</name>
<dbReference type="CDD" id="cd16449">
    <property type="entry name" value="RING-HC"/>
    <property type="match status" value="1"/>
</dbReference>
<gene>
    <name evidence="8" type="ORF">Ctob_007816</name>
</gene>
<dbReference type="InterPro" id="IPR017907">
    <property type="entry name" value="Znf_RING_CS"/>
</dbReference>
<organism evidence="8 9">
    <name type="scientific">Chrysochromulina tobinii</name>
    <dbReference type="NCBI Taxonomy" id="1460289"/>
    <lineage>
        <taxon>Eukaryota</taxon>
        <taxon>Haptista</taxon>
        <taxon>Haptophyta</taxon>
        <taxon>Prymnesiophyceae</taxon>
        <taxon>Prymnesiales</taxon>
        <taxon>Chrysochromulinaceae</taxon>
        <taxon>Chrysochromulina</taxon>
    </lineage>
</organism>
<keyword evidence="3" id="KW-0862">Zinc</keyword>
<protein>
    <submittedName>
        <fullName evidence="8">Ring-14 protein</fullName>
    </submittedName>
</protein>
<proteinExistence type="predicted"/>
<evidence type="ECO:0000256" key="2">
    <source>
        <dbReference type="ARBA" id="ARBA00022771"/>
    </source>
</evidence>
<feature type="region of interest" description="Disordered" evidence="5">
    <location>
        <begin position="564"/>
        <end position="595"/>
    </location>
</feature>
<dbReference type="InterPro" id="IPR001138">
    <property type="entry name" value="Zn2Cys6_DnaBD"/>
</dbReference>
<dbReference type="PROSITE" id="PS50089">
    <property type="entry name" value="ZF_RING_2"/>
    <property type="match status" value="1"/>
</dbReference>
<dbReference type="GO" id="GO:0016036">
    <property type="term" value="P:cellular response to phosphate starvation"/>
    <property type="evidence" value="ECO:0007669"/>
    <property type="project" value="InterPro"/>
</dbReference>
<sequence length="666" mass="71029">MKFGNRLLEQLHQPWAAQYLPYNELKQILKKISPSPTDEGVAAEGEFLSAVLAAVRMVDGFFAAQEDAYVRRLAELAHVLAAPSSWILMQFVTVREDGVDLSQLVEGMVEGVHVPAAQKVALDSFLALCAEIDVLRKFSVLNSLAVTKLLKKHDKYSSIKLSTTVLDFVKAQSFTTSRRLAATFTHAQCIASEIISAVTTASPDFEDYTCSICLDVLSMPVVLPCTHRFCYGCLSEAALHNHVRGHCPLCKKETDLDPSHYEIDPVLSRFVKSHFRRSPSSAGSPSPPLDSPSQPLAPPKLPVARVPAPMAAKLEAKLEASSTLQMPKHLRVAAGAPSGALDAALLMKQMHAAALGQQCRSLPCSGLPDPRAVGTSLEPSNLLANAAYPLCESGTTETALVCDGEQYDAADGVEFDGAAEDWVAAAAAAIEEASTNPDAKRARKRACFECHRAKAACEGEPCNRCTRLGKTCFTQERKKRRRRGGATPAPVTPTPAAPADEPDLPSLPPLVSTQAAMNITVAQAFGMDAQAPCVSPKPRFTGGPLAAAELPMRPLAPQRVSLHARRVPSAPSAPAPPAPAPTTAPPASPGDRIANPERATYAGSVWPYLQDARRPAAEYDCVPKFAETGAPVVAPPASELCAWQSMDTDALDWSGADFSSFLGEMS</sequence>
<evidence type="ECO:0000256" key="5">
    <source>
        <dbReference type="SAM" id="MobiDB-lite"/>
    </source>
</evidence>
<dbReference type="PROSITE" id="PS51382">
    <property type="entry name" value="SPX"/>
    <property type="match status" value="1"/>
</dbReference>
<dbReference type="InterPro" id="IPR004331">
    <property type="entry name" value="SPX_dom"/>
</dbReference>
<dbReference type="CDD" id="cd00067">
    <property type="entry name" value="GAL4"/>
    <property type="match status" value="1"/>
</dbReference>
<feature type="domain" description="RING-type" evidence="6">
    <location>
        <begin position="210"/>
        <end position="251"/>
    </location>
</feature>
<dbReference type="InterPro" id="IPR013083">
    <property type="entry name" value="Znf_RING/FYVE/PHD"/>
</dbReference>
<feature type="domain" description="SPX" evidence="7">
    <location>
        <begin position="1"/>
        <end position="167"/>
    </location>
</feature>
<evidence type="ECO:0000256" key="4">
    <source>
        <dbReference type="PROSITE-ProRule" id="PRU00175"/>
    </source>
</evidence>